<keyword evidence="4" id="KW-1003">Cell membrane</keyword>
<dbReference type="GO" id="GO:0005886">
    <property type="term" value="C:plasma membrane"/>
    <property type="evidence" value="ECO:0007669"/>
    <property type="project" value="UniProtKB-SubCell"/>
</dbReference>
<dbReference type="GO" id="GO:0055085">
    <property type="term" value="P:transmembrane transport"/>
    <property type="evidence" value="ECO:0007669"/>
    <property type="project" value="InterPro"/>
</dbReference>
<feature type="transmembrane region" description="Helical" evidence="8">
    <location>
        <begin position="123"/>
        <end position="145"/>
    </location>
</feature>
<feature type="transmembrane region" description="Helical" evidence="8">
    <location>
        <begin position="157"/>
        <end position="180"/>
    </location>
</feature>
<evidence type="ECO:0000256" key="5">
    <source>
        <dbReference type="ARBA" id="ARBA00022692"/>
    </source>
</evidence>
<dbReference type="Gene3D" id="1.20.1530.20">
    <property type="match status" value="1"/>
</dbReference>
<dbReference type="InterPro" id="IPR004776">
    <property type="entry name" value="Mem_transp_PIN-like"/>
</dbReference>
<dbReference type="STRING" id="112901.SAMN04488500_1148"/>
<gene>
    <name evidence="9" type="ORF">SAMN04488500_1148</name>
</gene>
<accession>A0A1W2D6Z5</accession>
<evidence type="ECO:0000256" key="4">
    <source>
        <dbReference type="ARBA" id="ARBA00022475"/>
    </source>
</evidence>
<evidence type="ECO:0000313" key="9">
    <source>
        <dbReference type="EMBL" id="SMC93259.1"/>
    </source>
</evidence>
<comment type="subcellular location">
    <subcellularLocation>
        <location evidence="1">Cell membrane</location>
        <topology evidence="1">Multi-pass membrane protein</topology>
    </subcellularLocation>
</comment>
<keyword evidence="6 8" id="KW-1133">Transmembrane helix</keyword>
<dbReference type="Proteomes" id="UP000192738">
    <property type="component" value="Unassembled WGS sequence"/>
</dbReference>
<dbReference type="EMBL" id="FWXI01000014">
    <property type="protein sequence ID" value="SMC93259.1"/>
    <property type="molecule type" value="Genomic_DNA"/>
</dbReference>
<keyword evidence="7 8" id="KW-0472">Membrane</keyword>
<feature type="transmembrane region" description="Helical" evidence="8">
    <location>
        <begin position="186"/>
        <end position="208"/>
    </location>
</feature>
<proteinExistence type="inferred from homology"/>
<dbReference type="InterPro" id="IPR038770">
    <property type="entry name" value="Na+/solute_symporter_sf"/>
</dbReference>
<sequence length="307" mass="33936">MFISHILQQVILPIVLLIGVGAILHRAFQFEMRTFSKLILYFYLPALTFVKIYEAKATPWLLLSVFGFLIIHFSILCLLGMIVSKLSKHNQKMVASFSNSIALTNNGNVGIPVNDLAFHHNPLAMSIQMIVVLFEIFVTFTYGLINASAASVGLKKTALQFVKLPILYTFILGLIFNIFQVKIPDFIWIPINTVSSGMLAIALVSIGAQVANVRFYRNTWNVILSGIIRLIISPVLALLLITILDLHGTVAQALWIASAMPSSRNSAALALEYDNEPEFAAQTVLISTLCSSITLTVVIYLSMSLFQ</sequence>
<evidence type="ECO:0000256" key="6">
    <source>
        <dbReference type="ARBA" id="ARBA00022989"/>
    </source>
</evidence>
<dbReference type="Pfam" id="PF03547">
    <property type="entry name" value="Mem_trans"/>
    <property type="match status" value="1"/>
</dbReference>
<evidence type="ECO:0000256" key="8">
    <source>
        <dbReference type="SAM" id="Phobius"/>
    </source>
</evidence>
<reference evidence="9 10" key="1">
    <citation type="submission" date="2017-04" db="EMBL/GenBank/DDBJ databases">
        <authorList>
            <person name="Afonso C.L."/>
            <person name="Miller P.J."/>
            <person name="Scott M.A."/>
            <person name="Spackman E."/>
            <person name="Goraichik I."/>
            <person name="Dimitrov K.M."/>
            <person name="Suarez D.L."/>
            <person name="Swayne D.E."/>
        </authorList>
    </citation>
    <scope>NUCLEOTIDE SEQUENCE [LARGE SCALE GENOMIC DNA]</scope>
    <source>
        <strain evidence="9 10">DSM 5090</strain>
    </source>
</reference>
<name>A0A1W2D6Z5_9FIRM</name>
<keyword evidence="5 8" id="KW-0812">Transmembrane</keyword>
<feature type="transmembrane region" description="Helical" evidence="8">
    <location>
        <begin position="220"/>
        <end position="244"/>
    </location>
</feature>
<evidence type="ECO:0000313" key="10">
    <source>
        <dbReference type="Proteomes" id="UP000192738"/>
    </source>
</evidence>
<evidence type="ECO:0008006" key="11">
    <source>
        <dbReference type="Google" id="ProtNLM"/>
    </source>
</evidence>
<dbReference type="PANTHER" id="PTHR36838">
    <property type="entry name" value="AUXIN EFFLUX CARRIER FAMILY PROTEIN"/>
    <property type="match status" value="1"/>
</dbReference>
<dbReference type="RefSeq" id="WP_176215548.1">
    <property type="nucleotide sequence ID" value="NZ_CP155572.1"/>
</dbReference>
<evidence type="ECO:0000256" key="7">
    <source>
        <dbReference type="ARBA" id="ARBA00023136"/>
    </source>
</evidence>
<keyword evidence="10" id="KW-1185">Reference proteome</keyword>
<organism evidence="9 10">
    <name type="scientific">Sporomusa malonica</name>
    <dbReference type="NCBI Taxonomy" id="112901"/>
    <lineage>
        <taxon>Bacteria</taxon>
        <taxon>Bacillati</taxon>
        <taxon>Bacillota</taxon>
        <taxon>Negativicutes</taxon>
        <taxon>Selenomonadales</taxon>
        <taxon>Sporomusaceae</taxon>
        <taxon>Sporomusa</taxon>
    </lineage>
</organism>
<protein>
    <recommendedName>
        <fullName evidence="11">Transporter</fullName>
    </recommendedName>
</protein>
<evidence type="ECO:0000256" key="1">
    <source>
        <dbReference type="ARBA" id="ARBA00004651"/>
    </source>
</evidence>
<dbReference type="AlphaFoldDB" id="A0A1W2D6Z5"/>
<comment type="similarity">
    <text evidence="2">Belongs to the auxin efflux carrier (TC 2.A.69) family.</text>
</comment>
<feature type="transmembrane region" description="Helical" evidence="8">
    <location>
        <begin position="279"/>
        <end position="301"/>
    </location>
</feature>
<evidence type="ECO:0000256" key="2">
    <source>
        <dbReference type="ARBA" id="ARBA00010145"/>
    </source>
</evidence>
<keyword evidence="3" id="KW-0813">Transport</keyword>
<feature type="transmembrane region" description="Helical" evidence="8">
    <location>
        <begin position="6"/>
        <end position="28"/>
    </location>
</feature>
<dbReference type="PANTHER" id="PTHR36838:SF1">
    <property type="entry name" value="SLR1864 PROTEIN"/>
    <property type="match status" value="1"/>
</dbReference>
<evidence type="ECO:0000256" key="3">
    <source>
        <dbReference type="ARBA" id="ARBA00022448"/>
    </source>
</evidence>
<feature type="transmembrane region" description="Helical" evidence="8">
    <location>
        <begin position="59"/>
        <end position="82"/>
    </location>
</feature>